<evidence type="ECO:0000259" key="14">
    <source>
        <dbReference type="Pfam" id="PF00593"/>
    </source>
</evidence>
<evidence type="ECO:0000256" key="7">
    <source>
        <dbReference type="ARBA" id="ARBA00023065"/>
    </source>
</evidence>
<dbReference type="Proteomes" id="UP000197215">
    <property type="component" value="Unassembled WGS sequence"/>
</dbReference>
<evidence type="ECO:0000259" key="15">
    <source>
        <dbReference type="Pfam" id="PF07715"/>
    </source>
</evidence>
<dbReference type="PANTHER" id="PTHR32552">
    <property type="entry name" value="FERRICHROME IRON RECEPTOR-RELATED"/>
    <property type="match status" value="1"/>
</dbReference>
<dbReference type="SUPFAM" id="SSF56935">
    <property type="entry name" value="Porins"/>
    <property type="match status" value="1"/>
</dbReference>
<keyword evidence="5 12" id="KW-0812">Transmembrane</keyword>
<dbReference type="GO" id="GO:0015344">
    <property type="term" value="F:siderophore uptake transmembrane transporter activity"/>
    <property type="evidence" value="ECO:0007669"/>
    <property type="project" value="TreeGrafter"/>
</dbReference>
<keyword evidence="7" id="KW-0406">Ion transport</keyword>
<reference evidence="16 17" key="1">
    <citation type="submission" date="2017-06" db="EMBL/GenBank/DDBJ databases">
        <authorList>
            <person name="Kim H.J."/>
            <person name="Triplett B.A."/>
        </authorList>
    </citation>
    <scope>NUCLEOTIDE SEQUENCE [LARGE SCALE GENOMIC DNA]</scope>
    <source>
        <strain evidence="16 17">MWH-VicM1</strain>
    </source>
</reference>
<feature type="domain" description="TonB-dependent receptor plug" evidence="15">
    <location>
        <begin position="77"/>
        <end position="175"/>
    </location>
</feature>
<dbReference type="Gene3D" id="2.170.130.10">
    <property type="entry name" value="TonB-dependent receptor, plug domain"/>
    <property type="match status" value="1"/>
</dbReference>
<evidence type="ECO:0000256" key="11">
    <source>
        <dbReference type="ARBA" id="ARBA00023237"/>
    </source>
</evidence>
<evidence type="ECO:0000256" key="8">
    <source>
        <dbReference type="ARBA" id="ARBA00023077"/>
    </source>
</evidence>
<evidence type="ECO:0000256" key="4">
    <source>
        <dbReference type="ARBA" id="ARBA00022452"/>
    </source>
</evidence>
<dbReference type="GO" id="GO:0009279">
    <property type="term" value="C:cell outer membrane"/>
    <property type="evidence" value="ECO:0007669"/>
    <property type="project" value="UniProtKB-SubCell"/>
</dbReference>
<dbReference type="InterPro" id="IPR037066">
    <property type="entry name" value="Plug_dom_sf"/>
</dbReference>
<dbReference type="FunFam" id="2.170.130.10:FF:000001">
    <property type="entry name" value="Catecholate siderophore TonB-dependent receptor"/>
    <property type="match status" value="1"/>
</dbReference>
<keyword evidence="10 16" id="KW-0675">Receptor</keyword>
<dbReference type="Gene3D" id="2.40.170.20">
    <property type="entry name" value="TonB-dependent receptor, beta-barrel domain"/>
    <property type="match status" value="1"/>
</dbReference>
<keyword evidence="8 13" id="KW-0798">TonB box</keyword>
<dbReference type="PANTHER" id="PTHR32552:SF83">
    <property type="entry name" value="BLR3904 PROTEIN"/>
    <property type="match status" value="1"/>
</dbReference>
<dbReference type="Pfam" id="PF00593">
    <property type="entry name" value="TonB_dep_Rec_b-barrel"/>
    <property type="match status" value="1"/>
</dbReference>
<dbReference type="RefSeq" id="WP_207758542.1">
    <property type="nucleotide sequence ID" value="NZ_FYEX01000001.1"/>
</dbReference>
<keyword evidence="9 12" id="KW-0472">Membrane</keyword>
<evidence type="ECO:0000256" key="5">
    <source>
        <dbReference type="ARBA" id="ARBA00022692"/>
    </source>
</evidence>
<evidence type="ECO:0000256" key="12">
    <source>
        <dbReference type="PROSITE-ProRule" id="PRU01360"/>
    </source>
</evidence>
<dbReference type="EMBL" id="FYEX01000001">
    <property type="protein sequence ID" value="SNC60528.1"/>
    <property type="molecule type" value="Genomic_DNA"/>
</dbReference>
<keyword evidence="4 12" id="KW-1134">Transmembrane beta strand</keyword>
<feature type="domain" description="TonB-dependent receptor-like beta-barrel" evidence="14">
    <location>
        <begin position="251"/>
        <end position="705"/>
    </location>
</feature>
<evidence type="ECO:0000256" key="9">
    <source>
        <dbReference type="ARBA" id="ARBA00023136"/>
    </source>
</evidence>
<evidence type="ECO:0000256" key="10">
    <source>
        <dbReference type="ARBA" id="ARBA00023170"/>
    </source>
</evidence>
<dbReference type="InterPro" id="IPR010105">
    <property type="entry name" value="TonB_sidphr_rcpt"/>
</dbReference>
<dbReference type="GO" id="GO:0015891">
    <property type="term" value="P:siderophore transport"/>
    <property type="evidence" value="ECO:0007669"/>
    <property type="project" value="InterPro"/>
</dbReference>
<evidence type="ECO:0000256" key="3">
    <source>
        <dbReference type="ARBA" id="ARBA00022448"/>
    </source>
</evidence>
<dbReference type="GO" id="GO:0038023">
    <property type="term" value="F:signaling receptor activity"/>
    <property type="evidence" value="ECO:0007669"/>
    <property type="project" value="InterPro"/>
</dbReference>
<dbReference type="PROSITE" id="PS52016">
    <property type="entry name" value="TONB_DEPENDENT_REC_3"/>
    <property type="match status" value="1"/>
</dbReference>
<accession>A0A212T3B1</accession>
<protein>
    <submittedName>
        <fullName evidence="16">Catecholate siderophore receptor</fullName>
    </submittedName>
</protein>
<evidence type="ECO:0000256" key="13">
    <source>
        <dbReference type="RuleBase" id="RU003357"/>
    </source>
</evidence>
<name>A0A212T3B1_9BURK</name>
<sequence length="737" mass="81297">MEKRNIKKTSKNSVAKPGHLHGIGAAVAAMLMAPAVSMAQAEETKVLNQIDVKSTYEQGAVGYNSSTTTVGKTTQAVKDIPQAITIVPKELIQDKNNDNLKDALRNVAGMTFNAGEGGRIGDNMNLRGFYSFGDLYSDGIRDTAQYNRETFNLEQIDVLRGSGSMLFGRGQAGGVINQVSKTPFMTDKGNVTATVGSYDYYRSTTDINKVIDEASSTAIRINAMVHDAKSSRDVVSSQREGLAPTITWGIGTANQISIGHYYLKTNNVPDYGIGFNSTTRLPVNVSAKQFSGTTADYEDNVTNMTTIAQEYTFDADTKLNTKLRKSNYTRALWSNKGRSSYPYSTLALASPRGAEEDTYAFQSDFSKKFATGTFKHELLMGVEYLKENLNRWTYDRTANGACGGVSGNTVSGYSLTCDPFLYGYGNQRKDPSSLFGYKGNSYAAYIQDMVEFSRGWKLLGGVRQDWLRADYSTTGTSLGSTNQANVNFSEKSYRSGLTYQPNEMTTYYLAWNDSFNATADLYQLSAGSGYPAERSSTTEVGAKWDLYDGDLSVRTALYRASKEWERNTDLESTGSINAKKRHTDGVEFEFAGRIGSSWEIFGGLALMDAKIDERGYSSTGRHHSSIDGMTPRNTPKYTYNLWTTYRVDPQFKVGGGATAVGRRIIYGLSGNAPDIKNVPSYVRFDAMAQYDIKNEYTIKLNIQNLMNKTIYESAYENGGFVVPGTKRAFQLTGIYKF</sequence>
<keyword evidence="17" id="KW-1185">Reference proteome</keyword>
<keyword evidence="11 12" id="KW-0998">Cell outer membrane</keyword>
<keyword evidence="3 12" id="KW-0813">Transport</keyword>
<dbReference type="InterPro" id="IPR036942">
    <property type="entry name" value="Beta-barrel_TonB_sf"/>
</dbReference>
<proteinExistence type="inferred from homology"/>
<evidence type="ECO:0000256" key="1">
    <source>
        <dbReference type="ARBA" id="ARBA00004571"/>
    </source>
</evidence>
<dbReference type="InterPro" id="IPR039426">
    <property type="entry name" value="TonB-dep_rcpt-like"/>
</dbReference>
<dbReference type="InterPro" id="IPR012910">
    <property type="entry name" value="Plug_dom"/>
</dbReference>
<dbReference type="NCBIfam" id="TIGR01783">
    <property type="entry name" value="TonB-siderophor"/>
    <property type="match status" value="1"/>
</dbReference>
<comment type="subcellular location">
    <subcellularLocation>
        <location evidence="1 12">Cell outer membrane</location>
        <topology evidence="1 12">Multi-pass membrane protein</topology>
    </subcellularLocation>
</comment>
<dbReference type="AlphaFoldDB" id="A0A212T3B1"/>
<dbReference type="Pfam" id="PF07715">
    <property type="entry name" value="Plug"/>
    <property type="match status" value="1"/>
</dbReference>
<evidence type="ECO:0000313" key="16">
    <source>
        <dbReference type="EMBL" id="SNC60528.1"/>
    </source>
</evidence>
<dbReference type="CDD" id="cd01347">
    <property type="entry name" value="ligand_gated_channel"/>
    <property type="match status" value="1"/>
</dbReference>
<gene>
    <name evidence="16" type="ORF">SAMN06295916_0295</name>
</gene>
<evidence type="ECO:0000256" key="2">
    <source>
        <dbReference type="ARBA" id="ARBA00009810"/>
    </source>
</evidence>
<organism evidence="16 17">
    <name type="scientific">Polynucleobacter victoriensis</name>
    <dbReference type="NCBI Taxonomy" id="2049319"/>
    <lineage>
        <taxon>Bacteria</taxon>
        <taxon>Pseudomonadati</taxon>
        <taxon>Pseudomonadota</taxon>
        <taxon>Betaproteobacteria</taxon>
        <taxon>Burkholderiales</taxon>
        <taxon>Burkholderiaceae</taxon>
        <taxon>Polynucleobacter</taxon>
    </lineage>
</organism>
<comment type="similarity">
    <text evidence="2 12 13">Belongs to the TonB-dependent receptor family.</text>
</comment>
<dbReference type="InterPro" id="IPR000531">
    <property type="entry name" value="Beta-barrel_TonB"/>
</dbReference>
<keyword evidence="6" id="KW-0732">Signal</keyword>
<evidence type="ECO:0000256" key="6">
    <source>
        <dbReference type="ARBA" id="ARBA00022729"/>
    </source>
</evidence>
<evidence type="ECO:0000313" key="17">
    <source>
        <dbReference type="Proteomes" id="UP000197215"/>
    </source>
</evidence>